<organism evidence="3 4">
    <name type="scientific">Kitasatospora paranensis</name>
    <dbReference type="NCBI Taxonomy" id="258053"/>
    <lineage>
        <taxon>Bacteria</taxon>
        <taxon>Bacillati</taxon>
        <taxon>Actinomycetota</taxon>
        <taxon>Actinomycetes</taxon>
        <taxon>Kitasatosporales</taxon>
        <taxon>Streptomycetaceae</taxon>
        <taxon>Kitasatospora</taxon>
    </lineage>
</organism>
<feature type="domain" description="Outer membrane channel protein CpnT-like N-terminal" evidence="2">
    <location>
        <begin position="13"/>
        <end position="121"/>
    </location>
</feature>
<feature type="compositionally biased region" description="Gly residues" evidence="1">
    <location>
        <begin position="364"/>
        <end position="375"/>
    </location>
</feature>
<dbReference type="EMBL" id="JBHTAJ010000043">
    <property type="protein sequence ID" value="MFC7182268.1"/>
    <property type="molecule type" value="Genomic_DNA"/>
</dbReference>
<evidence type="ECO:0000313" key="4">
    <source>
        <dbReference type="Proteomes" id="UP001596435"/>
    </source>
</evidence>
<feature type="non-terminal residue" evidence="3">
    <location>
        <position position="456"/>
    </location>
</feature>
<keyword evidence="4" id="KW-1185">Reference proteome</keyword>
<feature type="compositionally biased region" description="Gly residues" evidence="1">
    <location>
        <begin position="301"/>
        <end position="317"/>
    </location>
</feature>
<evidence type="ECO:0000259" key="2">
    <source>
        <dbReference type="Pfam" id="PF25547"/>
    </source>
</evidence>
<feature type="compositionally biased region" description="Gly residues" evidence="1">
    <location>
        <begin position="341"/>
        <end position="351"/>
    </location>
</feature>
<comment type="caution">
    <text evidence="3">The sequence shown here is derived from an EMBL/GenBank/DDBJ whole genome shotgun (WGS) entry which is preliminary data.</text>
</comment>
<reference evidence="4" key="1">
    <citation type="journal article" date="2019" name="Int. J. Syst. Evol. Microbiol.">
        <title>The Global Catalogue of Microorganisms (GCM) 10K type strain sequencing project: providing services to taxonomists for standard genome sequencing and annotation.</title>
        <authorList>
            <consortium name="The Broad Institute Genomics Platform"/>
            <consortium name="The Broad Institute Genome Sequencing Center for Infectious Disease"/>
            <person name="Wu L."/>
            <person name="Ma J."/>
        </authorList>
    </citation>
    <scope>NUCLEOTIDE SEQUENCE [LARGE SCALE GENOMIC DNA]</scope>
    <source>
        <strain evidence="4">CGMCC 1.12859</strain>
    </source>
</reference>
<sequence>MIELPSDLAEVLKVVQSNEHGSGILFPDANEDLLSELAAAWEAWNSAAEPAVRTIVASANRAMANMSGAAAESFQGYLHKYAGSDQSHAATTLDAGAAMAQSMRGAQQAVTQTKSEMVRELQYAKDYMDQNPAGKHDDIAQSEGIKTAADTYNTYVGQVGSSVDSMLRQSAGHVERMTGAGQVARLGGSNGGAASPTHTTAPTTTFDPSSLQHPSATGLDSLSAPGDPLGGAAMPGAPAGTLSAPGDPSMAGLPSGADMPGGFGGAGGSGGGSGDGSGAYRPQLGSLQPFQPPSPAAFTGGSVGGGGSFGSGGGGGAPVFSPDSTPHLSLAGLPGFSGSTGSSGGTGGGPGALAPWSPPTPGSGTFGDSGLGPGSLGVLPFRSVGGQTTGIGSGSGAFKPGSATFKPTVPGGTAGGRGGLAGGMPMAGGGRRFGGRGGGLGGGAAGRGLSGRSGLG</sequence>
<gene>
    <name evidence="3" type="ORF">ACFQMG_22225</name>
</gene>
<protein>
    <recommendedName>
        <fullName evidence="2">Outer membrane channel protein CpnT-like N-terminal domain-containing protein</fullName>
    </recommendedName>
</protein>
<name>A0ABW2FYB1_9ACTN</name>
<accession>A0ABW2FYB1</accession>
<feature type="compositionally biased region" description="Gly residues" evidence="1">
    <location>
        <begin position="259"/>
        <end position="277"/>
    </location>
</feature>
<feature type="compositionally biased region" description="Low complexity" evidence="1">
    <location>
        <begin position="193"/>
        <end position="210"/>
    </location>
</feature>
<evidence type="ECO:0000256" key="1">
    <source>
        <dbReference type="SAM" id="MobiDB-lite"/>
    </source>
</evidence>
<evidence type="ECO:0000313" key="3">
    <source>
        <dbReference type="EMBL" id="MFC7182268.1"/>
    </source>
</evidence>
<feature type="compositionally biased region" description="Gly residues" evidence="1">
    <location>
        <begin position="412"/>
        <end position="456"/>
    </location>
</feature>
<feature type="compositionally biased region" description="Polar residues" evidence="1">
    <location>
        <begin position="211"/>
        <end position="220"/>
    </location>
</feature>
<feature type="compositionally biased region" description="Low complexity" evidence="1">
    <location>
        <begin position="224"/>
        <end position="240"/>
    </location>
</feature>
<proteinExistence type="predicted"/>
<dbReference type="InterPro" id="IPR057746">
    <property type="entry name" value="CpnT-like_N"/>
</dbReference>
<feature type="region of interest" description="Disordered" evidence="1">
    <location>
        <begin position="184"/>
        <end position="456"/>
    </location>
</feature>
<dbReference type="Proteomes" id="UP001596435">
    <property type="component" value="Unassembled WGS sequence"/>
</dbReference>
<dbReference type="Pfam" id="PF25547">
    <property type="entry name" value="WXG100_2"/>
    <property type="match status" value="1"/>
</dbReference>